<dbReference type="PANTHER" id="PTHR11346:SF147">
    <property type="entry name" value="GALECTIN"/>
    <property type="match status" value="1"/>
</dbReference>
<protein>
    <recommendedName>
        <fullName evidence="2">Galectin</fullName>
    </recommendedName>
</protein>
<dbReference type="WBParaSite" id="HPLM_0001359501-mRNA-1">
    <property type="protein sequence ID" value="HPLM_0001359501-mRNA-1"/>
    <property type="gene ID" value="HPLM_0001359501"/>
</dbReference>
<evidence type="ECO:0000313" key="5">
    <source>
        <dbReference type="Proteomes" id="UP000268014"/>
    </source>
</evidence>
<dbReference type="CDD" id="cd00070">
    <property type="entry name" value="GLECT"/>
    <property type="match status" value="2"/>
</dbReference>
<feature type="domain" description="Galectin" evidence="3">
    <location>
        <begin position="186"/>
        <end position="313"/>
    </location>
</feature>
<dbReference type="EMBL" id="UZAF01018264">
    <property type="protein sequence ID" value="VDO49851.1"/>
    <property type="molecule type" value="Genomic_DNA"/>
</dbReference>
<dbReference type="SUPFAM" id="SSF49899">
    <property type="entry name" value="Concanavalin A-like lectins/glucanases"/>
    <property type="match status" value="2"/>
</dbReference>
<dbReference type="Gene3D" id="2.60.120.200">
    <property type="match status" value="2"/>
</dbReference>
<evidence type="ECO:0000313" key="6">
    <source>
        <dbReference type="WBParaSite" id="HPLM_0001359501-mRNA-1"/>
    </source>
</evidence>
<evidence type="ECO:0000259" key="3">
    <source>
        <dbReference type="PROSITE" id="PS51304"/>
    </source>
</evidence>
<gene>
    <name evidence="4" type="ORF">HPLM_LOCUS13587</name>
</gene>
<feature type="domain" description="Galectin" evidence="3">
    <location>
        <begin position="48"/>
        <end position="177"/>
    </location>
</feature>
<dbReference type="OrthoDB" id="6251307at2759"/>
<keyword evidence="1 2" id="KW-0430">Lectin</keyword>
<sequence length="313" mass="35559">MNSIPFGEFKHHPNINPDKDYNNLSIDGDVDVIKLEKAQAVEAPGSTPVLFKLRPLKAGDSFSIEGRINEDANKVDFNLYSSANPKQNVLHVNPRFYQNTTVMNSYLDGHWGEEELAPLVFRRGESFTLEVNVYATYFEISCNGKKLYKYKHRTPYDGLDRIVIYGDCTVLGSSSSERRDTTLPLEMGFPGGSLKTNQSIILQGIPRGDRWTLELPGNDGDILFHFKALLRAKTVIRNALFDGSWGREEKEGPFPFKMGEPFSIVFQNTPYSIRITVDDELFGTFAHRTEDPKVDYKRMKVDGDIEVIDVYVR</sequence>
<dbReference type="InterPro" id="IPR013320">
    <property type="entry name" value="ConA-like_dom_sf"/>
</dbReference>
<accession>A0A0N4WQA2</accession>
<dbReference type="Pfam" id="PF00337">
    <property type="entry name" value="Gal-bind_lectin"/>
    <property type="match status" value="2"/>
</dbReference>
<name>A0A0N4WQA2_HAEPC</name>
<reference evidence="6" key="1">
    <citation type="submission" date="2016-04" db="UniProtKB">
        <authorList>
            <consortium name="WormBaseParasite"/>
        </authorList>
    </citation>
    <scope>IDENTIFICATION</scope>
</reference>
<organism evidence="6">
    <name type="scientific">Haemonchus placei</name>
    <name type="common">Barber's pole worm</name>
    <dbReference type="NCBI Taxonomy" id="6290"/>
    <lineage>
        <taxon>Eukaryota</taxon>
        <taxon>Metazoa</taxon>
        <taxon>Ecdysozoa</taxon>
        <taxon>Nematoda</taxon>
        <taxon>Chromadorea</taxon>
        <taxon>Rhabditida</taxon>
        <taxon>Rhabditina</taxon>
        <taxon>Rhabditomorpha</taxon>
        <taxon>Strongyloidea</taxon>
        <taxon>Trichostrongylidae</taxon>
        <taxon>Haemonchus</taxon>
    </lineage>
</organism>
<dbReference type="AlphaFoldDB" id="A0A0N4WQA2"/>
<dbReference type="OMA" id="TPYSIRI"/>
<dbReference type="PANTHER" id="PTHR11346">
    <property type="entry name" value="GALECTIN"/>
    <property type="match status" value="1"/>
</dbReference>
<dbReference type="STRING" id="6290.A0A0N4WQA2"/>
<evidence type="ECO:0000256" key="1">
    <source>
        <dbReference type="ARBA" id="ARBA00022734"/>
    </source>
</evidence>
<keyword evidence="5" id="KW-1185">Reference proteome</keyword>
<evidence type="ECO:0000313" key="4">
    <source>
        <dbReference type="EMBL" id="VDO49851.1"/>
    </source>
</evidence>
<dbReference type="Proteomes" id="UP000268014">
    <property type="component" value="Unassembled WGS sequence"/>
</dbReference>
<proteinExistence type="predicted"/>
<dbReference type="SMART" id="SM00276">
    <property type="entry name" value="GLECT"/>
    <property type="match status" value="2"/>
</dbReference>
<dbReference type="GO" id="GO:0030246">
    <property type="term" value="F:carbohydrate binding"/>
    <property type="evidence" value="ECO:0007669"/>
    <property type="project" value="UniProtKB-UniRule"/>
</dbReference>
<dbReference type="SMART" id="SM00908">
    <property type="entry name" value="Gal-bind_lectin"/>
    <property type="match status" value="2"/>
</dbReference>
<evidence type="ECO:0000256" key="2">
    <source>
        <dbReference type="RuleBase" id="RU102079"/>
    </source>
</evidence>
<dbReference type="InterPro" id="IPR044156">
    <property type="entry name" value="Galectin-like"/>
</dbReference>
<dbReference type="InterPro" id="IPR001079">
    <property type="entry name" value="Galectin_CRD"/>
</dbReference>
<reference evidence="4 5" key="2">
    <citation type="submission" date="2018-11" db="EMBL/GenBank/DDBJ databases">
        <authorList>
            <consortium name="Pathogen Informatics"/>
        </authorList>
    </citation>
    <scope>NUCLEOTIDE SEQUENCE [LARGE SCALE GENOMIC DNA]</scope>
    <source>
        <strain evidence="4 5">MHpl1</strain>
    </source>
</reference>
<dbReference type="PROSITE" id="PS51304">
    <property type="entry name" value="GALECTIN"/>
    <property type="match status" value="2"/>
</dbReference>